<proteinExistence type="predicted"/>
<accession>A0A0L0W7U7</accession>
<keyword evidence="3" id="KW-1185">Reference proteome</keyword>
<organism evidence="2 3">
    <name type="scientific">Gottschalkia purinilytica</name>
    <name type="common">Clostridium purinilyticum</name>
    <dbReference type="NCBI Taxonomy" id="1503"/>
    <lineage>
        <taxon>Bacteria</taxon>
        <taxon>Bacillati</taxon>
        <taxon>Bacillota</taxon>
        <taxon>Tissierellia</taxon>
        <taxon>Tissierellales</taxon>
        <taxon>Gottschalkiaceae</taxon>
        <taxon>Gottschalkia</taxon>
    </lineage>
</organism>
<evidence type="ECO:0000313" key="3">
    <source>
        <dbReference type="Proteomes" id="UP000037267"/>
    </source>
</evidence>
<dbReference type="OrthoDB" id="2381692at2"/>
<dbReference type="AlphaFoldDB" id="A0A0L0W7U7"/>
<gene>
    <name evidence="2" type="primary">ytrH</name>
    <name evidence="2" type="ORF">CLPU_15c00050</name>
</gene>
<protein>
    <submittedName>
        <fullName evidence="2">Sporulation protein YtrH</fullName>
    </submittedName>
</protein>
<dbReference type="Pfam" id="PF14034">
    <property type="entry name" value="Spore_YtrH"/>
    <property type="match status" value="1"/>
</dbReference>
<dbReference type="Proteomes" id="UP000037267">
    <property type="component" value="Unassembled WGS sequence"/>
</dbReference>
<evidence type="ECO:0000313" key="2">
    <source>
        <dbReference type="EMBL" id="KNF07511.1"/>
    </source>
</evidence>
<feature type="transmembrane region" description="Helical" evidence="1">
    <location>
        <begin position="47"/>
        <end position="66"/>
    </location>
</feature>
<sequence length="111" mass="12078">MIFFSNLLYTFLIAFGVVIGASFFAGIGALINNHPPFKTMLDVSSSIKIWAVAVGLGGTFSSFQIIEQGLLKGEIRSIIKQIAFIMSALVGSNLGYFVIKLLEKCGNLWIE</sequence>
<feature type="transmembrane region" description="Helical" evidence="1">
    <location>
        <begin position="7"/>
        <end position="27"/>
    </location>
</feature>
<keyword evidence="1" id="KW-1133">Transmembrane helix</keyword>
<dbReference type="EMBL" id="LGSS01000015">
    <property type="protein sequence ID" value="KNF07511.1"/>
    <property type="molecule type" value="Genomic_DNA"/>
</dbReference>
<dbReference type="PATRIC" id="fig|1503.3.peg.546"/>
<comment type="caution">
    <text evidence="2">The sequence shown here is derived from an EMBL/GenBank/DDBJ whole genome shotgun (WGS) entry which is preliminary data.</text>
</comment>
<reference evidence="3" key="1">
    <citation type="submission" date="2015-07" db="EMBL/GenBank/DDBJ databases">
        <title>Draft genome sequence of the purine-degrading Gottschalkia purinilyticum DSM 1384 (formerly Clostridium purinilyticum).</title>
        <authorList>
            <person name="Poehlein A."/>
            <person name="Schiel-Bengelsdorf B."/>
            <person name="Bengelsdorf F.R."/>
            <person name="Daniel R."/>
            <person name="Duerre P."/>
        </authorList>
    </citation>
    <scope>NUCLEOTIDE SEQUENCE [LARGE SCALE GENOMIC DNA]</scope>
    <source>
        <strain evidence="3">DSM 1384</strain>
    </source>
</reference>
<dbReference type="RefSeq" id="WP_050356099.1">
    <property type="nucleotide sequence ID" value="NZ_LGSS01000015.1"/>
</dbReference>
<feature type="transmembrane region" description="Helical" evidence="1">
    <location>
        <begin position="78"/>
        <end position="99"/>
    </location>
</feature>
<keyword evidence="1" id="KW-0472">Membrane</keyword>
<evidence type="ECO:0000256" key="1">
    <source>
        <dbReference type="SAM" id="Phobius"/>
    </source>
</evidence>
<keyword evidence="1" id="KW-0812">Transmembrane</keyword>
<name>A0A0L0W7U7_GOTPU</name>
<dbReference type="STRING" id="1503.CLPU_15c00050"/>
<dbReference type="InterPro" id="IPR025689">
    <property type="entry name" value="Spore_YtrH"/>
</dbReference>